<dbReference type="AlphaFoldDB" id="A0A7S0XQP0"/>
<evidence type="ECO:0000256" key="2">
    <source>
        <dbReference type="SAM" id="Phobius"/>
    </source>
</evidence>
<organism evidence="3">
    <name type="scientific">Hemiselmis andersenii</name>
    <name type="common">Cryptophyte alga</name>
    <dbReference type="NCBI Taxonomy" id="464988"/>
    <lineage>
        <taxon>Eukaryota</taxon>
        <taxon>Cryptophyceae</taxon>
        <taxon>Cryptomonadales</taxon>
        <taxon>Hemiselmidaceae</taxon>
        <taxon>Hemiselmis</taxon>
    </lineage>
</organism>
<keyword evidence="2" id="KW-0472">Membrane</keyword>
<feature type="compositionally biased region" description="Acidic residues" evidence="1">
    <location>
        <begin position="237"/>
        <end position="252"/>
    </location>
</feature>
<evidence type="ECO:0000313" key="3">
    <source>
        <dbReference type="EMBL" id="CAD8735944.1"/>
    </source>
</evidence>
<name>A0A7S0XQP0_HEMAN</name>
<dbReference type="EMBL" id="HBFK01003979">
    <property type="protein sequence ID" value="CAD8735944.1"/>
    <property type="molecule type" value="Transcribed_RNA"/>
</dbReference>
<feature type="region of interest" description="Disordered" evidence="1">
    <location>
        <begin position="232"/>
        <end position="252"/>
    </location>
</feature>
<sequence length="252" mass="27823">MIPEKLRPLALGGGLVAALYTLTLQMLGLGGDGKRLRVKGMDDMGKSLDQNPQKRAEQISALVSAAVEDMGLRRNMYIQVLSAALAAIGSAQGMLRIFQDPKAEEAAVWLSSPAIRRISTLNCHMVWMVASMALKFTGHYDKAAIAYLDRPKSWTPWRRHGMVKGRVMGTMLSASNYSVSCTVTLADGSKMAKEASFNLTEYDAGGGRFEQVRFVRDVQANVIMAMPWEEKRVEALQDGEDEDEEEDDDDEE</sequence>
<proteinExistence type="predicted"/>
<protein>
    <submittedName>
        <fullName evidence="3">Uncharacterized protein</fullName>
    </submittedName>
</protein>
<keyword evidence="2" id="KW-1133">Transmembrane helix</keyword>
<evidence type="ECO:0000256" key="1">
    <source>
        <dbReference type="SAM" id="MobiDB-lite"/>
    </source>
</evidence>
<gene>
    <name evidence="3" type="ORF">HAND1043_LOCUS2435</name>
</gene>
<reference evidence="3" key="1">
    <citation type="submission" date="2021-01" db="EMBL/GenBank/DDBJ databases">
        <authorList>
            <person name="Corre E."/>
            <person name="Pelletier E."/>
            <person name="Niang G."/>
            <person name="Scheremetjew M."/>
            <person name="Finn R."/>
            <person name="Kale V."/>
            <person name="Holt S."/>
            <person name="Cochrane G."/>
            <person name="Meng A."/>
            <person name="Brown T."/>
            <person name="Cohen L."/>
        </authorList>
    </citation>
    <scope>NUCLEOTIDE SEQUENCE</scope>
    <source>
        <strain evidence="3">CCMP441</strain>
    </source>
</reference>
<keyword evidence="2" id="KW-0812">Transmembrane</keyword>
<accession>A0A7S0XQP0</accession>
<feature type="transmembrane region" description="Helical" evidence="2">
    <location>
        <begin position="6"/>
        <end position="29"/>
    </location>
</feature>